<evidence type="ECO:0000313" key="1">
    <source>
        <dbReference type="EMBL" id="KAK1418095.1"/>
    </source>
</evidence>
<name>A0AAD8NJ72_TARER</name>
<dbReference type="Proteomes" id="UP001229421">
    <property type="component" value="Unassembled WGS sequence"/>
</dbReference>
<sequence>MEELLWLVLPNQLPGNHDYHRRGSFSLPSLRRIITGDTNKINFRLQFQLHFHSQVSVVFVVIDLSRING</sequence>
<accession>A0AAD8NJ72</accession>
<dbReference type="AlphaFoldDB" id="A0AAD8NJ72"/>
<gene>
    <name evidence="1" type="ORF">QVD17_27234</name>
</gene>
<keyword evidence="2" id="KW-1185">Reference proteome</keyword>
<dbReference type="EMBL" id="JAUHHV010000007">
    <property type="protein sequence ID" value="KAK1418095.1"/>
    <property type="molecule type" value="Genomic_DNA"/>
</dbReference>
<comment type="caution">
    <text evidence="1">The sequence shown here is derived from an EMBL/GenBank/DDBJ whole genome shotgun (WGS) entry which is preliminary data.</text>
</comment>
<reference evidence="1" key="1">
    <citation type="journal article" date="2023" name="bioRxiv">
        <title>Improved chromosome-level genome assembly for marigold (Tagetes erecta).</title>
        <authorList>
            <person name="Jiang F."/>
            <person name="Yuan L."/>
            <person name="Wang S."/>
            <person name="Wang H."/>
            <person name="Xu D."/>
            <person name="Wang A."/>
            <person name="Fan W."/>
        </authorList>
    </citation>
    <scope>NUCLEOTIDE SEQUENCE</scope>
    <source>
        <strain evidence="1">WSJ</strain>
        <tissue evidence="1">Leaf</tissue>
    </source>
</reference>
<protein>
    <submittedName>
        <fullName evidence="1">Uncharacterized protein</fullName>
    </submittedName>
</protein>
<organism evidence="1 2">
    <name type="scientific">Tagetes erecta</name>
    <name type="common">African marigold</name>
    <dbReference type="NCBI Taxonomy" id="13708"/>
    <lineage>
        <taxon>Eukaryota</taxon>
        <taxon>Viridiplantae</taxon>
        <taxon>Streptophyta</taxon>
        <taxon>Embryophyta</taxon>
        <taxon>Tracheophyta</taxon>
        <taxon>Spermatophyta</taxon>
        <taxon>Magnoliopsida</taxon>
        <taxon>eudicotyledons</taxon>
        <taxon>Gunneridae</taxon>
        <taxon>Pentapetalae</taxon>
        <taxon>asterids</taxon>
        <taxon>campanulids</taxon>
        <taxon>Asterales</taxon>
        <taxon>Asteraceae</taxon>
        <taxon>Asteroideae</taxon>
        <taxon>Heliantheae alliance</taxon>
        <taxon>Tageteae</taxon>
        <taxon>Tagetes</taxon>
    </lineage>
</organism>
<evidence type="ECO:0000313" key="2">
    <source>
        <dbReference type="Proteomes" id="UP001229421"/>
    </source>
</evidence>
<proteinExistence type="predicted"/>